<dbReference type="PROSITE" id="PS51762">
    <property type="entry name" value="GH16_2"/>
    <property type="match status" value="1"/>
</dbReference>
<dbReference type="AlphaFoldDB" id="A0A2J6RFD7"/>
<keyword evidence="6" id="KW-0732">Signal</keyword>
<dbReference type="EC" id="3.2.1.6" evidence="3"/>
<keyword evidence="9" id="KW-1185">Reference proteome</keyword>
<sequence>MFFPNSFVIALLSLTTSVASHPNHQHHHQHAASHIEKRYALETSYTASNFFDGFTFFTGPDPTDGDVEYITQFEAYLLGYINTNNNQVYLGVDNTTVNPANGRLSVRVQSNQAYTHGLFIADIAHMPGSICGVWPSYWMFGPNFPDSGEIDIIENVNYVFTNQLTLHTSPGCTINIAGSAAGATLLDSNCNDNNGLDGCSVTTTNQNAYGNYFNINGGGVYATLWESTGIKIWFFERGSIPSDITADAPNPSGWGTPLVSFNGGSTCNIDSFFANNNIVFDIDFCGDWAGQLWDSSPCYSVFGGTCDEFVNANPSAFSQAYWLLNSLKVYQ</sequence>
<comment type="catalytic activity">
    <reaction evidence="1">
        <text>Endohydrolysis of (1-&gt;3)- or (1-&gt;4)-linkages in beta-D-glucans when the glucose residue whose reducing group is involved in the linkage to be hydrolyzed is itself substituted at C-3.</text>
        <dbReference type="EC" id="3.2.1.6"/>
    </reaction>
</comment>
<dbReference type="PANTHER" id="PTHR10963">
    <property type="entry name" value="GLYCOSYL HYDROLASE-RELATED"/>
    <property type="match status" value="1"/>
</dbReference>
<protein>
    <recommendedName>
        <fullName evidence="3">endo-1,3(4)-beta-glucanase</fullName>
        <ecNumber evidence="3">3.2.1.6</ecNumber>
    </recommendedName>
</protein>
<accession>A0A2J6RFD7</accession>
<evidence type="ECO:0000256" key="2">
    <source>
        <dbReference type="ARBA" id="ARBA00006865"/>
    </source>
</evidence>
<feature type="chain" id="PRO_5014417967" description="endo-1,3(4)-beta-glucanase" evidence="6">
    <location>
        <begin position="21"/>
        <end position="331"/>
    </location>
</feature>
<dbReference type="Pfam" id="PF26113">
    <property type="entry name" value="GH16_XgeA"/>
    <property type="match status" value="1"/>
</dbReference>
<evidence type="ECO:0000256" key="5">
    <source>
        <dbReference type="ARBA" id="ARBA00023295"/>
    </source>
</evidence>
<evidence type="ECO:0000256" key="6">
    <source>
        <dbReference type="SAM" id="SignalP"/>
    </source>
</evidence>
<evidence type="ECO:0000259" key="7">
    <source>
        <dbReference type="PROSITE" id="PS51762"/>
    </source>
</evidence>
<dbReference type="InterPro" id="IPR000757">
    <property type="entry name" value="Beta-glucanase-like"/>
</dbReference>
<evidence type="ECO:0000256" key="3">
    <source>
        <dbReference type="ARBA" id="ARBA00012599"/>
    </source>
</evidence>
<feature type="signal peptide" evidence="6">
    <location>
        <begin position="1"/>
        <end position="20"/>
    </location>
</feature>
<keyword evidence="4 8" id="KW-0378">Hydrolase</keyword>
<dbReference type="PANTHER" id="PTHR10963:SF24">
    <property type="entry name" value="GLYCOSIDASE C21B10.07-RELATED"/>
    <property type="match status" value="1"/>
</dbReference>
<dbReference type="STRING" id="1149755.A0A2J6RFD7"/>
<dbReference type="Proteomes" id="UP000235786">
    <property type="component" value="Unassembled WGS sequence"/>
</dbReference>
<dbReference type="EMBL" id="KZ613949">
    <property type="protein sequence ID" value="PMD37230.1"/>
    <property type="molecule type" value="Genomic_DNA"/>
</dbReference>
<dbReference type="SUPFAM" id="SSF49899">
    <property type="entry name" value="Concanavalin A-like lectins/glucanases"/>
    <property type="match status" value="1"/>
</dbReference>
<evidence type="ECO:0000313" key="9">
    <source>
        <dbReference type="Proteomes" id="UP000235786"/>
    </source>
</evidence>
<dbReference type="InterPro" id="IPR050546">
    <property type="entry name" value="Glycosyl_Hydrlase_16"/>
</dbReference>
<evidence type="ECO:0000256" key="4">
    <source>
        <dbReference type="ARBA" id="ARBA00022801"/>
    </source>
</evidence>
<gene>
    <name evidence="8" type="ORF">L207DRAFT_514538</name>
</gene>
<keyword evidence="5" id="KW-0326">Glycosidase</keyword>
<comment type="similarity">
    <text evidence="2">Belongs to the glycosyl hydrolase 16 family.</text>
</comment>
<evidence type="ECO:0000256" key="1">
    <source>
        <dbReference type="ARBA" id="ARBA00000124"/>
    </source>
</evidence>
<proteinExistence type="inferred from homology"/>
<reference evidence="8 9" key="1">
    <citation type="submission" date="2016-04" db="EMBL/GenBank/DDBJ databases">
        <title>A degradative enzymes factory behind the ericoid mycorrhizal symbiosis.</title>
        <authorList>
            <consortium name="DOE Joint Genome Institute"/>
            <person name="Martino E."/>
            <person name="Morin E."/>
            <person name="Grelet G."/>
            <person name="Kuo A."/>
            <person name="Kohler A."/>
            <person name="Daghino S."/>
            <person name="Barry K."/>
            <person name="Choi C."/>
            <person name="Cichocki N."/>
            <person name="Clum A."/>
            <person name="Copeland A."/>
            <person name="Hainaut M."/>
            <person name="Haridas S."/>
            <person name="Labutti K."/>
            <person name="Lindquist E."/>
            <person name="Lipzen A."/>
            <person name="Khouja H.-R."/>
            <person name="Murat C."/>
            <person name="Ohm R."/>
            <person name="Olson A."/>
            <person name="Spatafora J."/>
            <person name="Veneault-Fourrey C."/>
            <person name="Henrissat B."/>
            <person name="Grigoriev I."/>
            <person name="Martin F."/>
            <person name="Perotto S."/>
        </authorList>
    </citation>
    <scope>NUCLEOTIDE SEQUENCE [LARGE SCALE GENOMIC DNA]</scope>
    <source>
        <strain evidence="8 9">F</strain>
    </source>
</reference>
<name>A0A2J6RFD7_HYAVF</name>
<dbReference type="InterPro" id="IPR013320">
    <property type="entry name" value="ConA-like_dom_sf"/>
</dbReference>
<dbReference type="FunFam" id="2.60.120.200:FF:000114">
    <property type="entry name" value="Probable endo-1,3(4)-beta-glucanase NFIA_089530"/>
    <property type="match status" value="1"/>
</dbReference>
<dbReference type="Gene3D" id="2.60.120.200">
    <property type="match status" value="1"/>
</dbReference>
<organism evidence="8 9">
    <name type="scientific">Hyaloscypha variabilis (strain UAMH 11265 / GT02V1 / F)</name>
    <name type="common">Meliniomyces variabilis</name>
    <dbReference type="NCBI Taxonomy" id="1149755"/>
    <lineage>
        <taxon>Eukaryota</taxon>
        <taxon>Fungi</taxon>
        <taxon>Dikarya</taxon>
        <taxon>Ascomycota</taxon>
        <taxon>Pezizomycotina</taxon>
        <taxon>Leotiomycetes</taxon>
        <taxon>Helotiales</taxon>
        <taxon>Hyaloscyphaceae</taxon>
        <taxon>Hyaloscypha</taxon>
        <taxon>Hyaloscypha variabilis</taxon>
    </lineage>
</organism>
<dbReference type="CDD" id="cd02181">
    <property type="entry name" value="GH16_fungal_Lam16A_glucanase"/>
    <property type="match status" value="1"/>
</dbReference>
<dbReference type="GO" id="GO:0009251">
    <property type="term" value="P:glucan catabolic process"/>
    <property type="evidence" value="ECO:0007669"/>
    <property type="project" value="TreeGrafter"/>
</dbReference>
<dbReference type="OrthoDB" id="192832at2759"/>
<feature type="domain" description="GH16" evidence="7">
    <location>
        <begin position="54"/>
        <end position="297"/>
    </location>
</feature>
<evidence type="ECO:0000313" key="8">
    <source>
        <dbReference type="EMBL" id="PMD37230.1"/>
    </source>
</evidence>
<dbReference type="GO" id="GO:0052861">
    <property type="term" value="F:endo-1,3(4)-beta-glucanase activity"/>
    <property type="evidence" value="ECO:0007669"/>
    <property type="project" value="UniProtKB-EC"/>
</dbReference>